<evidence type="ECO:0000256" key="4">
    <source>
        <dbReference type="ARBA" id="ARBA00022452"/>
    </source>
</evidence>
<proteinExistence type="inferred from homology"/>
<gene>
    <name evidence="9" type="ORF">BU251_02060</name>
</gene>
<keyword evidence="8" id="KW-0732">Signal</keyword>
<keyword evidence="5" id="KW-0812">Transmembrane</keyword>
<dbReference type="Gene3D" id="1.20.1600.10">
    <property type="entry name" value="Outer membrane efflux proteins (OEP)"/>
    <property type="match status" value="1"/>
</dbReference>
<dbReference type="Proteomes" id="UP000287243">
    <property type="component" value="Chromosome"/>
</dbReference>
<dbReference type="InterPro" id="IPR003423">
    <property type="entry name" value="OMP_efflux"/>
</dbReference>
<keyword evidence="6" id="KW-0472">Membrane</keyword>
<dbReference type="SUPFAM" id="SSF56954">
    <property type="entry name" value="Outer membrane efflux proteins (OEP)"/>
    <property type="match status" value="1"/>
</dbReference>
<evidence type="ECO:0000256" key="7">
    <source>
        <dbReference type="ARBA" id="ARBA00023237"/>
    </source>
</evidence>
<keyword evidence="4" id="KW-1134">Transmembrane beta strand</keyword>
<feature type="chain" id="PRO_5019237783" evidence="8">
    <location>
        <begin position="25"/>
        <end position="449"/>
    </location>
</feature>
<dbReference type="PANTHER" id="PTHR30026">
    <property type="entry name" value="OUTER MEMBRANE PROTEIN TOLC"/>
    <property type="match status" value="1"/>
</dbReference>
<feature type="signal peptide" evidence="8">
    <location>
        <begin position="1"/>
        <end position="24"/>
    </location>
</feature>
<evidence type="ECO:0000256" key="6">
    <source>
        <dbReference type="ARBA" id="ARBA00023136"/>
    </source>
</evidence>
<evidence type="ECO:0000313" key="9">
    <source>
        <dbReference type="EMBL" id="QAT16599.1"/>
    </source>
</evidence>
<keyword evidence="10" id="KW-1185">Reference proteome</keyword>
<dbReference type="AlphaFoldDB" id="A0A410P357"/>
<sequence>MRRRLIFAASRVIIAALTLNMAMAVGYAAECPVVLEIGLDEAIGRALDTSEELKIKDKEVDKSEGAYREERAEMLPHFTAKSQWTRNLSYPDSAAAEIADYESENTINASQVLWSFGRVLYAVNAAKKAVEATRFNRDATREEIVYTAKLSYYSCLLAKNTLSITEKSYANALENKDLLGQRSYGGRSSRYEILRMNTDVASRVPAVNEARTEFDAAVETLKRLIDVSHECSISLLGDFKDKYESYDYEALVFVMAEREPYLKSLDKTIESADAKVKSKFAALFPTVSAFSSWGYAGGGNEHSFPSGGDLDNYSLVGFKIDIPIWEGGLKQAQLSQSRATKDIAVLRKQQVWRNYMLELKKAFLEYEQYKDNLKANIEAVDLAQESFKQTQEMFASGQVTLTDLNDAELLLTNQRLNKEMTLFNINVTLARIEKLIAEKANEMSVVKKS</sequence>
<reference evidence="9 10" key="1">
    <citation type="submission" date="2017-01" db="EMBL/GenBank/DDBJ databases">
        <title>First insights into the biology of 'candidatus Vampirococcus archaeovorus'.</title>
        <authorList>
            <person name="Kizina J."/>
            <person name="Jordan S."/>
            <person name="Stueber K."/>
            <person name="Reinhardt R."/>
            <person name="Harder J."/>
        </authorList>
    </citation>
    <scope>NUCLEOTIDE SEQUENCE [LARGE SCALE GENOMIC DNA]</scope>
    <source>
        <strain evidence="9 10">LiM</strain>
    </source>
</reference>
<evidence type="ECO:0000256" key="5">
    <source>
        <dbReference type="ARBA" id="ARBA00022692"/>
    </source>
</evidence>
<accession>A0A410P357</accession>
<comment type="similarity">
    <text evidence="2">Belongs to the outer membrane factor (OMF) (TC 1.B.17) family.</text>
</comment>
<evidence type="ECO:0000256" key="1">
    <source>
        <dbReference type="ARBA" id="ARBA00004442"/>
    </source>
</evidence>
<dbReference type="KEGG" id="vai:BU251_02060"/>
<evidence type="ECO:0000256" key="3">
    <source>
        <dbReference type="ARBA" id="ARBA00022448"/>
    </source>
</evidence>
<dbReference type="Pfam" id="PF02321">
    <property type="entry name" value="OEP"/>
    <property type="match status" value="2"/>
</dbReference>
<keyword evidence="3" id="KW-0813">Transport</keyword>
<dbReference type="GO" id="GO:1990281">
    <property type="term" value="C:efflux pump complex"/>
    <property type="evidence" value="ECO:0007669"/>
    <property type="project" value="TreeGrafter"/>
</dbReference>
<evidence type="ECO:0000313" key="10">
    <source>
        <dbReference type="Proteomes" id="UP000287243"/>
    </source>
</evidence>
<protein>
    <submittedName>
        <fullName evidence="9">Outer membrane efflux protein</fullName>
    </submittedName>
</protein>
<dbReference type="OrthoDB" id="367883at2"/>
<dbReference type="GO" id="GO:0015288">
    <property type="term" value="F:porin activity"/>
    <property type="evidence" value="ECO:0007669"/>
    <property type="project" value="TreeGrafter"/>
</dbReference>
<comment type="subcellular location">
    <subcellularLocation>
        <location evidence="1">Cell outer membrane</location>
    </subcellularLocation>
</comment>
<keyword evidence="7" id="KW-0998">Cell outer membrane</keyword>
<organism evidence="9 10">
    <name type="scientific">Velamenicoccus archaeovorus</name>
    <dbReference type="NCBI Taxonomy" id="1930593"/>
    <lineage>
        <taxon>Bacteria</taxon>
        <taxon>Pseudomonadati</taxon>
        <taxon>Candidatus Omnitrophota</taxon>
        <taxon>Candidatus Velamenicoccus</taxon>
    </lineage>
</organism>
<dbReference type="EMBL" id="CP019384">
    <property type="protein sequence ID" value="QAT16599.1"/>
    <property type="molecule type" value="Genomic_DNA"/>
</dbReference>
<evidence type="ECO:0000256" key="2">
    <source>
        <dbReference type="ARBA" id="ARBA00007613"/>
    </source>
</evidence>
<dbReference type="GO" id="GO:0015562">
    <property type="term" value="F:efflux transmembrane transporter activity"/>
    <property type="evidence" value="ECO:0007669"/>
    <property type="project" value="InterPro"/>
</dbReference>
<evidence type="ECO:0000256" key="8">
    <source>
        <dbReference type="SAM" id="SignalP"/>
    </source>
</evidence>
<dbReference type="GO" id="GO:0009279">
    <property type="term" value="C:cell outer membrane"/>
    <property type="evidence" value="ECO:0007669"/>
    <property type="project" value="UniProtKB-SubCell"/>
</dbReference>
<dbReference type="RefSeq" id="WP_128699235.1">
    <property type="nucleotide sequence ID" value="NZ_CP019384.1"/>
</dbReference>
<dbReference type="PANTHER" id="PTHR30026:SF20">
    <property type="entry name" value="OUTER MEMBRANE PROTEIN TOLC"/>
    <property type="match status" value="1"/>
</dbReference>
<name>A0A410P357_VELA1</name>
<dbReference type="InterPro" id="IPR051906">
    <property type="entry name" value="TolC-like"/>
</dbReference>